<feature type="region of interest" description="Disordered" evidence="6">
    <location>
        <begin position="343"/>
        <end position="438"/>
    </location>
</feature>
<dbReference type="PANTHER" id="PTHR46426">
    <property type="entry name" value="PROTEIN DISULFIDE-ISOMERASE TMX3"/>
    <property type="match status" value="1"/>
</dbReference>
<evidence type="ECO:0000256" key="2">
    <source>
        <dbReference type="ARBA" id="ARBA00022692"/>
    </source>
</evidence>
<protein>
    <recommendedName>
        <fullName evidence="8">Thioredoxin domain-containing protein</fullName>
    </recommendedName>
</protein>
<dbReference type="Proteomes" id="UP001287286">
    <property type="component" value="Unassembled WGS sequence"/>
</dbReference>
<dbReference type="InterPro" id="IPR052250">
    <property type="entry name" value="PDI_TMX3"/>
</dbReference>
<dbReference type="PRINTS" id="PR00421">
    <property type="entry name" value="THIOREDOXIN"/>
</dbReference>
<evidence type="ECO:0000313" key="10">
    <source>
        <dbReference type="Proteomes" id="UP001287286"/>
    </source>
</evidence>
<evidence type="ECO:0000259" key="8">
    <source>
        <dbReference type="PROSITE" id="PS51352"/>
    </source>
</evidence>
<dbReference type="Gene3D" id="3.40.30.10">
    <property type="entry name" value="Glutaredoxin"/>
    <property type="match status" value="2"/>
</dbReference>
<name>A0ABR0BIV7_PURLI</name>
<dbReference type="SUPFAM" id="SSF52833">
    <property type="entry name" value="Thioredoxin-like"/>
    <property type="match status" value="3"/>
</dbReference>
<dbReference type="InterPro" id="IPR036249">
    <property type="entry name" value="Thioredoxin-like_sf"/>
</dbReference>
<evidence type="ECO:0000256" key="4">
    <source>
        <dbReference type="ARBA" id="ARBA00023136"/>
    </source>
</evidence>
<evidence type="ECO:0000313" key="9">
    <source>
        <dbReference type="EMBL" id="KAK4078448.1"/>
    </source>
</evidence>
<dbReference type="PROSITE" id="PS00194">
    <property type="entry name" value="THIOREDOXIN_1"/>
    <property type="match status" value="1"/>
</dbReference>
<reference evidence="9 10" key="1">
    <citation type="journal article" date="2024" name="Microbiol. Resour. Announc.">
        <title>Genome annotations for the ascomycete fungi Trichoderma harzianum, Trichoderma aggressivum, and Purpureocillium lilacinum.</title>
        <authorList>
            <person name="Beijen E.P.W."/>
            <person name="Ohm R.A."/>
        </authorList>
    </citation>
    <scope>NUCLEOTIDE SEQUENCE [LARGE SCALE GENOMIC DNA]</scope>
    <source>
        <strain evidence="9 10">CBS 150709</strain>
    </source>
</reference>
<keyword evidence="4 7" id="KW-0472">Membrane</keyword>
<evidence type="ECO:0000256" key="7">
    <source>
        <dbReference type="SAM" id="Phobius"/>
    </source>
</evidence>
<dbReference type="PROSITE" id="PS51352">
    <property type="entry name" value="THIOREDOXIN_2"/>
    <property type="match status" value="2"/>
</dbReference>
<keyword evidence="3 7" id="KW-1133">Transmembrane helix</keyword>
<feature type="domain" description="Thioredoxin" evidence="8">
    <location>
        <begin position="206"/>
        <end position="344"/>
    </location>
</feature>
<dbReference type="Pfam" id="PF00085">
    <property type="entry name" value="Thioredoxin"/>
    <property type="match status" value="2"/>
</dbReference>
<feature type="domain" description="Thioredoxin" evidence="8">
    <location>
        <begin position="423"/>
        <end position="544"/>
    </location>
</feature>
<comment type="function">
    <text evidence="5">Probable disulfide isomerase, which participates in the folding of proteins containing disulfide bonds. May act as a dithiol oxidase. Acts as a regulator of endoplasmic reticulum-mitochondria contact sites via its ability to regulate redox signals.</text>
</comment>
<organism evidence="9 10">
    <name type="scientific">Purpureocillium lilacinum</name>
    <name type="common">Paecilomyces lilacinus</name>
    <dbReference type="NCBI Taxonomy" id="33203"/>
    <lineage>
        <taxon>Eukaryota</taxon>
        <taxon>Fungi</taxon>
        <taxon>Dikarya</taxon>
        <taxon>Ascomycota</taxon>
        <taxon>Pezizomycotina</taxon>
        <taxon>Sordariomycetes</taxon>
        <taxon>Hypocreomycetidae</taxon>
        <taxon>Hypocreales</taxon>
        <taxon>Ophiocordycipitaceae</taxon>
        <taxon>Purpureocillium</taxon>
    </lineage>
</organism>
<feature type="transmembrane region" description="Helical" evidence="7">
    <location>
        <begin position="845"/>
        <end position="862"/>
    </location>
</feature>
<evidence type="ECO:0000256" key="6">
    <source>
        <dbReference type="SAM" id="MobiDB-lite"/>
    </source>
</evidence>
<feature type="compositionally biased region" description="Basic and acidic residues" evidence="6">
    <location>
        <begin position="418"/>
        <end position="428"/>
    </location>
</feature>
<keyword evidence="2 7" id="KW-0812">Transmembrane</keyword>
<feature type="compositionally biased region" description="Basic and acidic residues" evidence="6">
    <location>
        <begin position="373"/>
        <end position="397"/>
    </location>
</feature>
<evidence type="ECO:0000256" key="5">
    <source>
        <dbReference type="ARBA" id="ARBA00045246"/>
    </source>
</evidence>
<dbReference type="CDD" id="cd02961">
    <property type="entry name" value="PDI_a_family"/>
    <property type="match status" value="2"/>
</dbReference>
<comment type="caution">
    <text evidence="9">The sequence shown here is derived from an EMBL/GenBank/DDBJ whole genome shotgun (WGS) entry which is preliminary data.</text>
</comment>
<evidence type="ECO:0000256" key="3">
    <source>
        <dbReference type="ARBA" id="ARBA00022989"/>
    </source>
</evidence>
<dbReference type="PANTHER" id="PTHR46426:SF1">
    <property type="entry name" value="PROTEIN DISULFIDE-ISOMERASE TMX3"/>
    <property type="match status" value="1"/>
</dbReference>
<proteinExistence type="predicted"/>
<sequence>MQALVYVGVSRRQLVHAAPSAARRCVQRAPVLPCLPVSSLAQLSANLSFGPRARQVWRNASARKGGFVNAVALPSASCSRRSLSFPLRLALLFINAQPPAPISLANTRSLAWQRPALASFERETCRTYHLLSENPYRPGVLPSDLVTVYASIRPISSSTKAVALCETLRAVVPPAIRRRIALLDPQTTVYGLQFPVRSRRLPAPGESLGERDPDKEGTTFNGLSVPPLLELTPANWDKEIKQSRWMLVKHYSPYCPHCMDFAPTYQTLYEYYYTSKPAEDTTFIKYYDFRFATINCVAYSDLCQEHDVQSYPTTVLYENGVSSEFVRGAKDMQEVSQIVEHALEKTKPGSWPKDAVLPKPGDTVAPKPGSGKKASEELVDPAKKPSDKSTEKDDKAKAAGTEKSSPAFGSDWKVSTSGDKEKAKEKQPKKPVATHNPDGASVALTAESFQKLVTLSQDPWLIKFYAPWCPHCQAMAPTWQQLAKTMRGKLNVGEVNCDKESRLCKDVGARAYPTIMFFKGADRAEYTGLRGLGDFVQYAEKAVDLASGVPDVDAESFKELEQKEEVIFVYFYDHATTSEDFRALERMPLGLIGHAKLVKTKDPKMYSRFKITTWPRLLVSREGRPTYYAPLTPNEMRDVNGVLDWMRSVWLPLVPELTPSNARQIMDGKIVALGILNHKDKDAFATSLREMKSAANEWMDRQIQEFQLERKKLRDSKQMRIEEAEDRGDQRALRAAKAIRIDMGSAGRKEVAFAWVDGTYWQRWIRTTYGIDVKDGERIIINDEDNRRYWDNTVTGNYILVSRTSIMETLDKIVYGPHVIKHKLTVSAIEKVFFDMRVAFSEHPYLSFGCVAGIAFGLYSWLRGRSRRRGGHFRLDDTMGIKELKDGLLGVNGNQKAD</sequence>
<dbReference type="InterPro" id="IPR013766">
    <property type="entry name" value="Thioredoxin_domain"/>
</dbReference>
<comment type="subcellular location">
    <subcellularLocation>
        <location evidence="1">Endoplasmic reticulum membrane</location>
        <topology evidence="1">Single-pass membrane protein</topology>
    </subcellularLocation>
</comment>
<gene>
    <name evidence="9" type="ORF">Purlil1_11966</name>
</gene>
<dbReference type="InterPro" id="IPR017937">
    <property type="entry name" value="Thioredoxin_CS"/>
</dbReference>
<accession>A0ABR0BIV7</accession>
<dbReference type="EMBL" id="JAWRVI010000083">
    <property type="protein sequence ID" value="KAK4078448.1"/>
    <property type="molecule type" value="Genomic_DNA"/>
</dbReference>
<keyword evidence="10" id="KW-1185">Reference proteome</keyword>
<evidence type="ECO:0000256" key="1">
    <source>
        <dbReference type="ARBA" id="ARBA00004389"/>
    </source>
</evidence>